<reference evidence="2" key="2">
    <citation type="submission" date="2025-08" db="UniProtKB">
        <authorList>
            <consortium name="RefSeq"/>
        </authorList>
    </citation>
    <scope>IDENTIFICATION</scope>
    <source>
        <tissue evidence="2">Leaf</tissue>
    </source>
</reference>
<dbReference type="InterPro" id="IPR036047">
    <property type="entry name" value="F-box-like_dom_sf"/>
</dbReference>
<keyword evidence="1" id="KW-1185">Reference proteome</keyword>
<evidence type="ECO:0000313" key="1">
    <source>
        <dbReference type="Proteomes" id="UP000827889"/>
    </source>
</evidence>
<dbReference type="PANTHER" id="PTHR16008">
    <property type="entry name" value="F-BOX ONLY PROTEIN 4"/>
    <property type="match status" value="1"/>
</dbReference>
<name>A0ABM3HTQ4_9MYRT</name>
<dbReference type="RefSeq" id="XP_048139973.1">
    <property type="nucleotide sequence ID" value="XM_048284016.1"/>
</dbReference>
<dbReference type="SUPFAM" id="SSF81383">
    <property type="entry name" value="F-box domain"/>
    <property type="match status" value="1"/>
</dbReference>
<gene>
    <name evidence="2" type="primary">LOC115753670</name>
</gene>
<dbReference type="Proteomes" id="UP000827889">
    <property type="component" value="Chromosome 1"/>
</dbReference>
<reference evidence="1" key="1">
    <citation type="submission" date="2025-05" db="UniProtKB">
        <authorList>
            <consortium name="RefSeq"/>
        </authorList>
    </citation>
    <scope>NUCLEOTIDE SEQUENCE [LARGE SCALE GENOMIC DNA]</scope>
</reference>
<accession>A0ABM3HTQ4</accession>
<evidence type="ECO:0000313" key="2">
    <source>
        <dbReference type="RefSeq" id="XP_048139973.1"/>
    </source>
</evidence>
<dbReference type="PANTHER" id="PTHR16008:SF4">
    <property type="entry name" value="F-BOX ONLY PROTEIN 4"/>
    <property type="match status" value="1"/>
</dbReference>
<proteinExistence type="predicted"/>
<organism evidence="1 2">
    <name type="scientific">Rhodamnia argentea</name>
    <dbReference type="NCBI Taxonomy" id="178133"/>
    <lineage>
        <taxon>Eukaryota</taxon>
        <taxon>Viridiplantae</taxon>
        <taxon>Streptophyta</taxon>
        <taxon>Embryophyta</taxon>
        <taxon>Tracheophyta</taxon>
        <taxon>Spermatophyta</taxon>
        <taxon>Magnoliopsida</taxon>
        <taxon>eudicotyledons</taxon>
        <taxon>Gunneridae</taxon>
        <taxon>Pentapetalae</taxon>
        <taxon>rosids</taxon>
        <taxon>malvids</taxon>
        <taxon>Myrtales</taxon>
        <taxon>Myrtaceae</taxon>
        <taxon>Myrtoideae</taxon>
        <taxon>Myrteae</taxon>
        <taxon>Australasian group</taxon>
        <taxon>Rhodamnia</taxon>
    </lineage>
</organism>
<protein>
    <submittedName>
        <fullName evidence="2">Uncharacterized protein LOC115753670 isoform X1</fullName>
    </submittedName>
</protein>
<dbReference type="GeneID" id="115753670"/>
<sequence length="281" mass="32522">MSPSKSRLASRSRNDPFSIHHFYGCCFVEPIKRTRLFDCRSFRVFGFWFDHQVGDLCALGSCSRLWRDLCRSDYLWESLTRQRWPFCDLFIESSSVDHSESSSSKGWRDFYVMWHALMAEGAMSVVQHVKQCTVSGSLEIRDFLKAIEHLNSMGLGFKDVEMFLLRPEVNVLLNLVGLHYCVHCLEVPAEYVMEALRNSKISQREVCVKWWNLGRLLFNGFGMRDESHCRLVSLQDLALPQDNQVLAVIHRGQFTRSFASRYPYSILLVLPGLSRSSQVCD</sequence>
<dbReference type="InterPro" id="IPR039588">
    <property type="entry name" value="FBXO4"/>
</dbReference>